<dbReference type="SUPFAM" id="SSF64153">
    <property type="entry name" value="YjeF N-terminal domain-like"/>
    <property type="match status" value="1"/>
</dbReference>
<dbReference type="HAMAP" id="MF_01966">
    <property type="entry name" value="NADHX_epimerase"/>
    <property type="match status" value="1"/>
</dbReference>
<keyword evidence="8 17" id="KW-0521">NADP</keyword>
<evidence type="ECO:0000256" key="8">
    <source>
        <dbReference type="ARBA" id="ARBA00022857"/>
    </source>
</evidence>
<feature type="binding site" evidence="18">
    <location>
        <position position="161"/>
    </location>
    <ligand>
        <name>(6S)-NADPHX</name>
        <dbReference type="ChEBI" id="CHEBI:64076"/>
    </ligand>
</feature>
<comment type="similarity">
    <text evidence="18">Belongs to the NnrE/AIBP family.</text>
</comment>
<dbReference type="Pfam" id="PF03853">
    <property type="entry name" value="YjeF_N"/>
    <property type="match status" value="1"/>
</dbReference>
<comment type="catalytic activity">
    <reaction evidence="15 17 19">
        <text>(6S)-NADHX + ADP = AMP + phosphate + NADH + H(+)</text>
        <dbReference type="Rhea" id="RHEA:32223"/>
        <dbReference type="ChEBI" id="CHEBI:15378"/>
        <dbReference type="ChEBI" id="CHEBI:43474"/>
        <dbReference type="ChEBI" id="CHEBI:57945"/>
        <dbReference type="ChEBI" id="CHEBI:64074"/>
        <dbReference type="ChEBI" id="CHEBI:456215"/>
        <dbReference type="ChEBI" id="CHEBI:456216"/>
        <dbReference type="EC" id="4.2.1.136"/>
    </reaction>
</comment>
<evidence type="ECO:0000313" key="23">
    <source>
        <dbReference type="Proteomes" id="UP001628220"/>
    </source>
</evidence>
<comment type="subunit">
    <text evidence="17">Homotetramer.</text>
</comment>
<dbReference type="EMBL" id="BAAFSF010000001">
    <property type="protein sequence ID" value="GAB1251385.1"/>
    <property type="molecule type" value="Genomic_DNA"/>
</dbReference>
<comment type="catalytic activity">
    <reaction evidence="16 17 19">
        <text>(6S)-NADPHX + ADP = AMP + phosphate + NADPH + H(+)</text>
        <dbReference type="Rhea" id="RHEA:32235"/>
        <dbReference type="ChEBI" id="CHEBI:15378"/>
        <dbReference type="ChEBI" id="CHEBI:43474"/>
        <dbReference type="ChEBI" id="CHEBI:57783"/>
        <dbReference type="ChEBI" id="CHEBI:64076"/>
        <dbReference type="ChEBI" id="CHEBI:456215"/>
        <dbReference type="ChEBI" id="CHEBI:456216"/>
        <dbReference type="EC" id="4.2.1.136"/>
    </reaction>
</comment>
<dbReference type="InterPro" id="IPR030677">
    <property type="entry name" value="Nnr"/>
</dbReference>
<evidence type="ECO:0000313" key="22">
    <source>
        <dbReference type="EMBL" id="GAB1251385.1"/>
    </source>
</evidence>
<evidence type="ECO:0000256" key="10">
    <source>
        <dbReference type="ARBA" id="ARBA00023027"/>
    </source>
</evidence>
<comment type="function">
    <text evidence="17">Catalyzes the dehydration of the S-form of NAD(P)HX at the expense of ADP, which is converted to AMP. Together with NAD(P)HX epimerase, which catalyzes the epimerization of the S- and R-forms, the enzyme allows the repair of both epimers of NAD(P)HX, a damaged form of NAD(P)H that is a result of enzymatic or heat-dependent hydration.</text>
</comment>
<keyword evidence="7 17" id="KW-0067">ATP-binding</keyword>
<dbReference type="Pfam" id="PF01256">
    <property type="entry name" value="Carb_kinase"/>
    <property type="match status" value="1"/>
</dbReference>
<keyword evidence="9 18" id="KW-0630">Potassium</keyword>
<comment type="catalytic activity">
    <reaction evidence="2 18 19">
        <text>(6R)-NADPHX = (6S)-NADPHX</text>
        <dbReference type="Rhea" id="RHEA:32227"/>
        <dbReference type="ChEBI" id="CHEBI:64076"/>
        <dbReference type="ChEBI" id="CHEBI:64077"/>
        <dbReference type="EC" id="5.1.99.6"/>
    </reaction>
</comment>
<gene>
    <name evidence="17" type="primary">nnrD</name>
    <name evidence="18" type="synonym">nnrE</name>
    <name evidence="22" type="ORF">Tsumi_04890</name>
</gene>
<dbReference type="InterPro" id="IPR029056">
    <property type="entry name" value="Ribokinase-like"/>
</dbReference>
<dbReference type="EC" id="4.2.1.136" evidence="19"/>
<evidence type="ECO:0000256" key="9">
    <source>
        <dbReference type="ARBA" id="ARBA00022958"/>
    </source>
</evidence>
<evidence type="ECO:0000256" key="17">
    <source>
        <dbReference type="HAMAP-Rule" id="MF_01965"/>
    </source>
</evidence>
<comment type="caution">
    <text evidence="22">The sequence shown here is derived from an EMBL/GenBank/DDBJ whole genome shotgun (WGS) entry which is preliminary data.</text>
</comment>
<feature type="binding site" evidence="17">
    <location>
        <position position="444"/>
    </location>
    <ligand>
        <name>(6S)-NADPHX</name>
        <dbReference type="ChEBI" id="CHEBI:64076"/>
    </ligand>
</feature>
<comment type="similarity">
    <text evidence="17">Belongs to the NnrD/CARKD family.</text>
</comment>
<evidence type="ECO:0000256" key="5">
    <source>
        <dbReference type="ARBA" id="ARBA00022723"/>
    </source>
</evidence>
<evidence type="ECO:0000256" key="12">
    <source>
        <dbReference type="ARBA" id="ARBA00023239"/>
    </source>
</evidence>
<evidence type="ECO:0000256" key="4">
    <source>
        <dbReference type="ARBA" id="ARBA00009524"/>
    </source>
</evidence>
<reference evidence="22 23" key="1">
    <citation type="journal article" date="2025" name="Int. J. Syst. Evol. Microbiol.">
        <title>Desulfovibrio falkowii sp. nov., Porphyromonas miyakawae sp. nov., Mediterraneibacter flintii sp. nov. and Owariibacterium komagatae gen. nov., sp. nov., isolated from human faeces.</title>
        <authorList>
            <person name="Hamaguchi T."/>
            <person name="Ohara M."/>
            <person name="Hisatomi A."/>
            <person name="Sekiguchi K."/>
            <person name="Takeda J.I."/>
            <person name="Ueyama J."/>
            <person name="Ito M."/>
            <person name="Nishiwaki H."/>
            <person name="Ogi T."/>
            <person name="Hirayama M."/>
            <person name="Ohkuma M."/>
            <person name="Sakamoto M."/>
            <person name="Ohno K."/>
        </authorList>
    </citation>
    <scope>NUCLEOTIDE SEQUENCE [LARGE SCALE GENOMIC DNA]</scope>
    <source>
        <strain evidence="22 23">13CB11C</strain>
    </source>
</reference>
<dbReference type="RefSeq" id="WP_411915196.1">
    <property type="nucleotide sequence ID" value="NZ_BAAFSF010000001.1"/>
</dbReference>
<evidence type="ECO:0000256" key="19">
    <source>
        <dbReference type="PIRNR" id="PIRNR017184"/>
    </source>
</evidence>
<sequence length="505" mass="54801">MIKVFTSDKIKALDQYTMEHDGVSSIELINRVAQQFAQHFSRLYKPQANPVVILAGPGNNGADALTIAVELARMMYTTEVYLFNVKDNLSVECSEKRAVACNEGNLIFNEVKTSFTMPQLTQRHVIIDGLFGVGLNRPLESGFAQLVDQINQSGCQVVSIDIPSGLFADSNRNRSGDSIIHATHTFTVETPKLSFFFAENSSFVGNIVTLPINLSREGKEELSAKYHLITDHDVSEAIVPLDRFAHKGTLGHLLLVAGSRGKTGAAIMAAKAALRCGVGKLTAHLPGCCETAMQSALPEAMISLDKHNEVDTRIASLEPYSSIAIGPGIGQADLTEAMLDDLLLRARTPVVLDADALNILGERRDLFTRIPEYSILTPHAKELERMVGYCTSSEQRLDEALFLAQQYNIYVLLKGHYSAICTPGGKVYFNPTGNSGMATAGSGDVLTGMIGAFLAQGYRPLVATMIATYLHGLAGDYYAARFSPRSLIASDIIDMLPEAFKAFQA</sequence>
<evidence type="ECO:0000259" key="20">
    <source>
        <dbReference type="PROSITE" id="PS51383"/>
    </source>
</evidence>
<dbReference type="Gene3D" id="3.40.1190.20">
    <property type="match status" value="1"/>
</dbReference>
<dbReference type="InterPro" id="IPR000631">
    <property type="entry name" value="CARKD"/>
</dbReference>
<dbReference type="InterPro" id="IPR017953">
    <property type="entry name" value="Carbohydrate_kinase_pred_CS"/>
</dbReference>
<keyword evidence="12 17" id="KW-0456">Lyase</keyword>
<comment type="similarity">
    <text evidence="4 19">In the C-terminal section; belongs to the NnrD/CARKD family.</text>
</comment>
<comment type="function">
    <text evidence="18">Catalyzes the epimerization of the S- and R-forms of NAD(P)HX, a damaged form of NAD(P)H that is a result of enzymatic or heat-dependent hydration. This is a prerequisite for the S-specific NAD(P)H-hydrate dehydratase to allow the repair of both epimers of NAD(P)HX.</text>
</comment>
<comment type="similarity">
    <text evidence="3 19">In the N-terminal section; belongs to the NnrE/AIBP family.</text>
</comment>
<feature type="binding site" evidence="17">
    <location>
        <position position="443"/>
    </location>
    <ligand>
        <name>AMP</name>
        <dbReference type="ChEBI" id="CHEBI:456215"/>
    </ligand>
</feature>
<dbReference type="PROSITE" id="PS51383">
    <property type="entry name" value="YJEF_C_3"/>
    <property type="match status" value="1"/>
</dbReference>
<dbReference type="InterPro" id="IPR036652">
    <property type="entry name" value="YjeF_N_dom_sf"/>
</dbReference>
<feature type="binding site" evidence="18">
    <location>
        <position position="128"/>
    </location>
    <ligand>
        <name>K(+)</name>
        <dbReference type="ChEBI" id="CHEBI:29103"/>
    </ligand>
</feature>
<evidence type="ECO:0000256" key="6">
    <source>
        <dbReference type="ARBA" id="ARBA00022741"/>
    </source>
</evidence>
<dbReference type="Gene3D" id="3.40.50.10260">
    <property type="entry name" value="YjeF N-terminal domain"/>
    <property type="match status" value="1"/>
</dbReference>
<keyword evidence="23" id="KW-1185">Reference proteome</keyword>
<feature type="domain" description="YjeF N-terminal" evidence="21">
    <location>
        <begin position="10"/>
        <end position="220"/>
    </location>
</feature>
<dbReference type="PROSITE" id="PS01050">
    <property type="entry name" value="YJEF_C_2"/>
    <property type="match status" value="1"/>
</dbReference>
<organism evidence="22 23">
    <name type="scientific">Porphyromonas miyakawae</name>
    <dbReference type="NCBI Taxonomy" id="3137470"/>
    <lineage>
        <taxon>Bacteria</taxon>
        <taxon>Pseudomonadati</taxon>
        <taxon>Bacteroidota</taxon>
        <taxon>Bacteroidia</taxon>
        <taxon>Bacteroidales</taxon>
        <taxon>Porphyromonadaceae</taxon>
        <taxon>Porphyromonas</taxon>
    </lineage>
</organism>
<evidence type="ECO:0000256" key="14">
    <source>
        <dbReference type="ARBA" id="ARBA00025153"/>
    </source>
</evidence>
<feature type="binding site" evidence="18">
    <location>
        <begin position="59"/>
        <end position="63"/>
    </location>
    <ligand>
        <name>(6S)-NADPHX</name>
        <dbReference type="ChEBI" id="CHEBI:64076"/>
    </ligand>
</feature>
<evidence type="ECO:0000256" key="16">
    <source>
        <dbReference type="ARBA" id="ARBA00049209"/>
    </source>
</evidence>
<dbReference type="EC" id="5.1.99.6" evidence="19"/>
<comment type="caution">
    <text evidence="18">Lacks conserved residue(s) required for the propagation of feature annotation.</text>
</comment>
<comment type="catalytic activity">
    <reaction evidence="1 18 19">
        <text>(6R)-NADHX = (6S)-NADHX</text>
        <dbReference type="Rhea" id="RHEA:32215"/>
        <dbReference type="ChEBI" id="CHEBI:64074"/>
        <dbReference type="ChEBI" id="CHEBI:64075"/>
        <dbReference type="EC" id="5.1.99.6"/>
    </reaction>
</comment>
<proteinExistence type="inferred from homology"/>
<comment type="cofactor">
    <cofactor evidence="18 19">
        <name>K(+)</name>
        <dbReference type="ChEBI" id="CHEBI:29103"/>
    </cofactor>
    <text evidence="18 19">Binds 1 potassium ion per subunit.</text>
</comment>
<feature type="binding site" evidence="18">
    <location>
        <position position="60"/>
    </location>
    <ligand>
        <name>K(+)</name>
        <dbReference type="ChEBI" id="CHEBI:29103"/>
    </ligand>
</feature>
<evidence type="ECO:0000256" key="13">
    <source>
        <dbReference type="ARBA" id="ARBA00023268"/>
    </source>
</evidence>
<evidence type="ECO:0000256" key="18">
    <source>
        <dbReference type="HAMAP-Rule" id="MF_01966"/>
    </source>
</evidence>
<keyword evidence="6 17" id="KW-0547">Nucleotide-binding</keyword>
<dbReference type="InterPro" id="IPR004443">
    <property type="entry name" value="YjeF_N_dom"/>
</dbReference>
<feature type="binding site" evidence="18">
    <location>
        <begin position="132"/>
        <end position="138"/>
    </location>
    <ligand>
        <name>(6S)-NADPHX</name>
        <dbReference type="ChEBI" id="CHEBI:64076"/>
    </ligand>
</feature>
<name>A0ABQ0E0Y5_9PORP</name>
<keyword evidence="13" id="KW-0511">Multifunctional enzyme</keyword>
<protein>
    <recommendedName>
        <fullName evidence="19">Bifunctional NAD(P)H-hydrate repair enzyme</fullName>
    </recommendedName>
    <alternativeName>
        <fullName evidence="19">Nicotinamide nucleotide repair protein</fullName>
    </alternativeName>
    <domain>
        <recommendedName>
            <fullName evidence="19">ADP-dependent (S)-NAD(P)H-hydrate dehydratase</fullName>
            <ecNumber evidence="19">4.2.1.136</ecNumber>
        </recommendedName>
        <alternativeName>
            <fullName evidence="19">ADP-dependent NAD(P)HX dehydratase</fullName>
        </alternativeName>
    </domain>
    <domain>
        <recommendedName>
            <fullName evidence="19">NAD(P)H-hydrate epimerase</fullName>
            <ecNumber evidence="19">5.1.99.6</ecNumber>
        </recommendedName>
    </domain>
</protein>
<dbReference type="CDD" id="cd01171">
    <property type="entry name" value="YXKO-related"/>
    <property type="match status" value="1"/>
</dbReference>
<keyword evidence="11 18" id="KW-0413">Isomerase</keyword>
<feature type="binding site" evidence="17">
    <location>
        <position position="328"/>
    </location>
    <ligand>
        <name>(6S)-NADPHX</name>
        <dbReference type="ChEBI" id="CHEBI:64076"/>
    </ligand>
</feature>
<evidence type="ECO:0000256" key="1">
    <source>
        <dbReference type="ARBA" id="ARBA00000013"/>
    </source>
</evidence>
<dbReference type="NCBIfam" id="TIGR00197">
    <property type="entry name" value="yjeF_nterm"/>
    <property type="match status" value="1"/>
</dbReference>
<dbReference type="PANTHER" id="PTHR12592:SF0">
    <property type="entry name" value="ATP-DEPENDENT (S)-NAD(P)H-HYDRATE DEHYDRATASE"/>
    <property type="match status" value="1"/>
</dbReference>
<evidence type="ECO:0000259" key="21">
    <source>
        <dbReference type="PROSITE" id="PS51385"/>
    </source>
</evidence>
<comment type="cofactor">
    <cofactor evidence="17">
        <name>Mg(2+)</name>
        <dbReference type="ChEBI" id="CHEBI:18420"/>
    </cofactor>
</comment>
<dbReference type="PIRSF" id="PIRSF017184">
    <property type="entry name" value="Nnr"/>
    <property type="match status" value="1"/>
</dbReference>
<comment type="function">
    <text evidence="14 19">Bifunctional enzyme that catalyzes the epimerization of the S- and R-forms of NAD(P)HX and the dehydration of the S-form of NAD(P)HX at the expense of ADP, which is converted to AMP. This allows the repair of both epimers of NAD(P)HX, a damaged form of NAD(P)H that is a result of enzymatic or heat-dependent hydration.</text>
</comment>
<dbReference type="PROSITE" id="PS51385">
    <property type="entry name" value="YJEF_N"/>
    <property type="match status" value="1"/>
</dbReference>
<evidence type="ECO:0000256" key="3">
    <source>
        <dbReference type="ARBA" id="ARBA00006001"/>
    </source>
</evidence>
<dbReference type="Proteomes" id="UP001628220">
    <property type="component" value="Unassembled WGS sequence"/>
</dbReference>
<dbReference type="SUPFAM" id="SSF53613">
    <property type="entry name" value="Ribokinase-like"/>
    <property type="match status" value="1"/>
</dbReference>
<dbReference type="HAMAP" id="MF_01965">
    <property type="entry name" value="NADHX_dehydratase"/>
    <property type="match status" value="1"/>
</dbReference>
<feature type="binding site" evidence="17">
    <location>
        <begin position="414"/>
        <end position="418"/>
    </location>
    <ligand>
        <name>AMP</name>
        <dbReference type="ChEBI" id="CHEBI:456215"/>
    </ligand>
</feature>
<evidence type="ECO:0000256" key="11">
    <source>
        <dbReference type="ARBA" id="ARBA00023235"/>
    </source>
</evidence>
<evidence type="ECO:0000256" key="15">
    <source>
        <dbReference type="ARBA" id="ARBA00048238"/>
    </source>
</evidence>
<dbReference type="PANTHER" id="PTHR12592">
    <property type="entry name" value="ATP-DEPENDENT (S)-NAD(P)H-HYDRATE DEHYDRATASE FAMILY MEMBER"/>
    <property type="match status" value="1"/>
</dbReference>
<feature type="domain" description="YjeF C-terminal" evidence="20">
    <location>
        <begin position="230"/>
        <end position="503"/>
    </location>
</feature>
<feature type="binding site" evidence="17">
    <location>
        <position position="265"/>
    </location>
    <ligand>
        <name>(6S)-NADPHX</name>
        <dbReference type="ChEBI" id="CHEBI:64076"/>
    </ligand>
</feature>
<keyword evidence="5 18" id="KW-0479">Metal-binding</keyword>
<feature type="binding site" evidence="18">
    <location>
        <position position="164"/>
    </location>
    <ligand>
        <name>K(+)</name>
        <dbReference type="ChEBI" id="CHEBI:29103"/>
    </ligand>
</feature>
<evidence type="ECO:0000256" key="2">
    <source>
        <dbReference type="ARBA" id="ARBA00000909"/>
    </source>
</evidence>
<accession>A0ABQ0E0Y5</accession>
<keyword evidence="10 17" id="KW-0520">NAD</keyword>
<feature type="binding site" evidence="17">
    <location>
        <position position="379"/>
    </location>
    <ligand>
        <name>(6S)-NADPHX</name>
        <dbReference type="ChEBI" id="CHEBI:64076"/>
    </ligand>
</feature>
<evidence type="ECO:0000256" key="7">
    <source>
        <dbReference type="ARBA" id="ARBA00022840"/>
    </source>
</evidence>
<dbReference type="NCBIfam" id="TIGR00196">
    <property type="entry name" value="yjeF_cterm"/>
    <property type="match status" value="1"/>
</dbReference>